<feature type="domain" description="PLD phosphodiesterase" evidence="1">
    <location>
        <begin position="296"/>
        <end position="327"/>
    </location>
</feature>
<sequence>MLLTDALRPPAGYGVDVAVGTTYSLDLTALLLAPLSFALDDRLAGGDFDRADPVRLLEAVRRYADRTTVFCQAGGIHVPSNYRSILTFVEDSVREVVAPKEGAIFHPKIWALRYVDETGAGFQHRVIVLSRNITFDRSWDTALVLDEAPNGSIDASPMGDFVSALPGMGLRSLTEDRATAIRGLADSLRNVTLAAPSPFSGGELIPIGASPGNVWPFPRSAKRLLAISPFLSGGGLSALAGLTKERTLVSRQESLELVGARALDGWEVHVMQRLAEVEAGEDVDAADPARSEFEGTPDGLHAKTFVLDIEDGRSLVVTGSANLTSHRWGNNVEFDVVLEGRTADVGVKNVIDGSGEAPGLIRLLEAASVENAEGVSDPEIATTYDIEGFHRAIAEAGIAVHVTRTADDLNELRLALTIPGSRVGETRVWPVSVPHAARDLADGGDLQWSVSNEHVTPFVAFETTAGEGEQCVTRRCVIKAELSGDVHDRRRNAVALVLRNQQDVLRYLVFLLGDPAYDALLAELAGVEGAGRWGHAAHGTNVEVALLEPLVRAVGRDEAALARIASAIDELRESDHARDLIPEGFDELWQVVWTVHKERCS</sequence>
<evidence type="ECO:0000313" key="3">
    <source>
        <dbReference type="Proteomes" id="UP001304125"/>
    </source>
</evidence>
<dbReference type="CDD" id="cd09176">
    <property type="entry name" value="PLDc_unchar6"/>
    <property type="match status" value="1"/>
</dbReference>
<dbReference type="SUPFAM" id="SSF56024">
    <property type="entry name" value="Phospholipase D/nuclease"/>
    <property type="match status" value="1"/>
</dbReference>
<gene>
    <name evidence="2" type="ORF">RN606_09125</name>
</gene>
<name>A0AA96F5I9_9MICO</name>
<accession>A0AA96F5I9</accession>
<organism evidence="2 3">
    <name type="scientific">Demequina capsici</name>
    <dbReference type="NCBI Taxonomy" id="3075620"/>
    <lineage>
        <taxon>Bacteria</taxon>
        <taxon>Bacillati</taxon>
        <taxon>Actinomycetota</taxon>
        <taxon>Actinomycetes</taxon>
        <taxon>Micrococcales</taxon>
        <taxon>Demequinaceae</taxon>
        <taxon>Demequina</taxon>
    </lineage>
</organism>
<dbReference type="AlphaFoldDB" id="A0AA96F5I9"/>
<evidence type="ECO:0000259" key="1">
    <source>
        <dbReference type="PROSITE" id="PS50035"/>
    </source>
</evidence>
<dbReference type="InterPro" id="IPR059166">
    <property type="entry name" value="PLD-like_cat"/>
</dbReference>
<reference evidence="2 3" key="1">
    <citation type="submission" date="2023-09" db="EMBL/GenBank/DDBJ databases">
        <title>Demequina sp. a novel bacteria isolated from Capsicum annuum.</title>
        <authorList>
            <person name="Humaira Z."/>
            <person name="Lee J."/>
            <person name="Cho D."/>
        </authorList>
    </citation>
    <scope>NUCLEOTIDE SEQUENCE [LARGE SCALE GENOMIC DNA]</scope>
    <source>
        <strain evidence="2 3">OYTSA14</strain>
    </source>
</reference>
<protein>
    <submittedName>
        <fullName evidence="2">Phospholipase D family protein</fullName>
    </submittedName>
</protein>
<dbReference type="InterPro" id="IPR001736">
    <property type="entry name" value="PLipase_D/transphosphatidylase"/>
</dbReference>
<dbReference type="Proteomes" id="UP001304125">
    <property type="component" value="Chromosome"/>
</dbReference>
<keyword evidence="3" id="KW-1185">Reference proteome</keyword>
<proteinExistence type="predicted"/>
<dbReference type="PROSITE" id="PS50035">
    <property type="entry name" value="PLD"/>
    <property type="match status" value="1"/>
</dbReference>
<dbReference type="RefSeq" id="WP_313496502.1">
    <property type="nucleotide sequence ID" value="NZ_CP134879.1"/>
</dbReference>
<evidence type="ECO:0000313" key="2">
    <source>
        <dbReference type="EMBL" id="WNM23528.1"/>
    </source>
</evidence>
<dbReference type="EMBL" id="CP134879">
    <property type="protein sequence ID" value="WNM23528.1"/>
    <property type="molecule type" value="Genomic_DNA"/>
</dbReference>
<dbReference type="GO" id="GO:0003824">
    <property type="term" value="F:catalytic activity"/>
    <property type="evidence" value="ECO:0007669"/>
    <property type="project" value="InterPro"/>
</dbReference>
<dbReference type="GO" id="GO:0006793">
    <property type="term" value="P:phosphorus metabolic process"/>
    <property type="evidence" value="ECO:0007669"/>
    <property type="project" value="UniProtKB-ARBA"/>
</dbReference>
<dbReference type="Gene3D" id="3.30.870.10">
    <property type="entry name" value="Endonuclease Chain A"/>
    <property type="match status" value="1"/>
</dbReference>